<evidence type="ECO:0000256" key="2">
    <source>
        <dbReference type="PROSITE-ProRule" id="PRU00285"/>
    </source>
</evidence>
<dbReference type="PROSITE" id="PS01031">
    <property type="entry name" value="SHSP"/>
    <property type="match status" value="1"/>
</dbReference>
<dbReference type="Pfam" id="PF00011">
    <property type="entry name" value="HSP20"/>
    <property type="match status" value="1"/>
</dbReference>
<name>A0A402AD59_9CHLR</name>
<comment type="caution">
    <text evidence="5">The sequence shown here is derived from an EMBL/GenBank/DDBJ whole genome shotgun (WGS) entry which is preliminary data.</text>
</comment>
<dbReference type="Proteomes" id="UP000287188">
    <property type="component" value="Unassembled WGS sequence"/>
</dbReference>
<dbReference type="InterPro" id="IPR044587">
    <property type="entry name" value="HSP21-like"/>
</dbReference>
<evidence type="ECO:0000259" key="4">
    <source>
        <dbReference type="PROSITE" id="PS01031"/>
    </source>
</evidence>
<keyword evidence="1" id="KW-0346">Stress response</keyword>
<gene>
    <name evidence="5" type="ORF">KDK_08250</name>
</gene>
<accession>A0A402AD59</accession>
<dbReference type="GO" id="GO:0009408">
    <property type="term" value="P:response to heat"/>
    <property type="evidence" value="ECO:0007669"/>
    <property type="project" value="InterPro"/>
</dbReference>
<dbReference type="CDD" id="cd06464">
    <property type="entry name" value="ACD_sHsps-like"/>
    <property type="match status" value="1"/>
</dbReference>
<dbReference type="SUPFAM" id="SSF49764">
    <property type="entry name" value="HSP20-like chaperones"/>
    <property type="match status" value="1"/>
</dbReference>
<dbReference type="Gene3D" id="2.60.40.790">
    <property type="match status" value="1"/>
</dbReference>
<comment type="similarity">
    <text evidence="2 3">Belongs to the small heat shock protein (HSP20) family.</text>
</comment>
<dbReference type="PANTHER" id="PTHR46733:SF4">
    <property type="entry name" value="HEAT SHOCK PROTEIN 21, CHLOROPLASTIC"/>
    <property type="match status" value="1"/>
</dbReference>
<keyword evidence="6" id="KW-1185">Reference proteome</keyword>
<evidence type="ECO:0000256" key="3">
    <source>
        <dbReference type="RuleBase" id="RU003616"/>
    </source>
</evidence>
<reference evidence="6" key="1">
    <citation type="submission" date="2018-12" db="EMBL/GenBank/DDBJ databases">
        <title>Tengunoibacter tsumagoiensis gen. nov., sp. nov., Dictyobacter kobayashii sp. nov., D. alpinus sp. nov., and D. joshuensis sp. nov. and description of Dictyobacteraceae fam. nov. within the order Ktedonobacterales isolated from Tengu-no-mugimeshi.</title>
        <authorList>
            <person name="Wang C.M."/>
            <person name="Zheng Y."/>
            <person name="Sakai Y."/>
            <person name="Toyoda A."/>
            <person name="Minakuchi Y."/>
            <person name="Abe K."/>
            <person name="Yokota A."/>
            <person name="Yabe S."/>
        </authorList>
    </citation>
    <scope>NUCLEOTIDE SEQUENCE [LARGE SCALE GENOMIC DNA]</scope>
    <source>
        <strain evidence="6">Uno11</strain>
    </source>
</reference>
<dbReference type="PANTHER" id="PTHR46733">
    <property type="entry name" value="26.5 KDA HEAT SHOCK PROTEIN, MITOCHONDRIAL"/>
    <property type="match status" value="1"/>
</dbReference>
<feature type="domain" description="SHSP" evidence="4">
    <location>
        <begin position="32"/>
        <end position="146"/>
    </location>
</feature>
<dbReference type="AlphaFoldDB" id="A0A402AD59"/>
<evidence type="ECO:0000313" key="6">
    <source>
        <dbReference type="Proteomes" id="UP000287188"/>
    </source>
</evidence>
<sequence>MAGITRYNPFNEAVSLREAMDRLFEDSVISPRMTNGSSRGVAANLYETAEGFILQLPMPGVNVENVEITVQQDVVHLKWETKVQVPEGATVHWHGFQSGRYQQSITVPAAINAERVEAHYTDGILTCSCQRLSMPKPAQSRSMHAKSACQ</sequence>
<dbReference type="EMBL" id="BIFS01000001">
    <property type="protein sequence ID" value="GCE17025.1"/>
    <property type="molecule type" value="Genomic_DNA"/>
</dbReference>
<evidence type="ECO:0000313" key="5">
    <source>
        <dbReference type="EMBL" id="GCE17025.1"/>
    </source>
</evidence>
<proteinExistence type="inferred from homology"/>
<protein>
    <submittedName>
        <fullName evidence="5">Heat-shock protein Hsp20</fullName>
    </submittedName>
</protein>
<dbReference type="RefSeq" id="WP_161977086.1">
    <property type="nucleotide sequence ID" value="NZ_BIFS01000001.1"/>
</dbReference>
<dbReference type="InterPro" id="IPR008978">
    <property type="entry name" value="HSP20-like_chaperone"/>
</dbReference>
<organism evidence="5 6">
    <name type="scientific">Dictyobacter kobayashii</name>
    <dbReference type="NCBI Taxonomy" id="2014872"/>
    <lineage>
        <taxon>Bacteria</taxon>
        <taxon>Bacillati</taxon>
        <taxon>Chloroflexota</taxon>
        <taxon>Ktedonobacteria</taxon>
        <taxon>Ktedonobacterales</taxon>
        <taxon>Dictyobacteraceae</taxon>
        <taxon>Dictyobacter</taxon>
    </lineage>
</organism>
<dbReference type="InterPro" id="IPR002068">
    <property type="entry name" value="A-crystallin/Hsp20_dom"/>
</dbReference>
<evidence type="ECO:0000256" key="1">
    <source>
        <dbReference type="ARBA" id="ARBA00023016"/>
    </source>
</evidence>